<dbReference type="Pfam" id="PF09139">
    <property type="entry name" value="Tam41_Mmp37"/>
    <property type="match status" value="1"/>
</dbReference>
<evidence type="ECO:0000256" key="15">
    <source>
        <dbReference type="ARBA" id="ARBA00023136"/>
    </source>
</evidence>
<evidence type="ECO:0000256" key="9">
    <source>
        <dbReference type="ARBA" id="ARBA00022679"/>
    </source>
</evidence>
<sequence>MSLKIVSYCSSSKLLYLRVRNSNFVCNLHWRHLSLSCHRTVPSSVNLKYMSSCIHFNNFKHDSQLKFVRPVSNFSLQHKHTGADKNDKKFKNSNEKSQLFVDTSSLVEVEQSPQRILYNRIVESFPEGIQLAFAYGSGAIQQQNSLDSSKNMLDFIFVVDKPKKWHRLNIEKHPHHYSFLKHFGSNSVTRIQERYGAGTYFNTLVPMEGRLVKYGVISTARLITDLLDWESLYISGRMHKPVSLIVIPTNEDLLMAMKMNLRSAVHAALLLLPDVFTEEQFYTKVASLSYAGDIRMGLAEDKNKIANIVKPNMQLFCRMYGPLLLEEEHVTWWQTEGQLEQALTYHSRHHHLKCLPGQVLYGLLLQKYQVGVFPDLEEIIKRHAYDSECGKYVASSVRAIVKRSSLTQSLKGILTAGLTKSLRYTLNKVLKKLKSR</sequence>
<dbReference type="InterPro" id="IPR015222">
    <property type="entry name" value="Tam41"/>
</dbReference>
<evidence type="ECO:0000256" key="3">
    <source>
        <dbReference type="ARBA" id="ARBA00005119"/>
    </source>
</evidence>
<evidence type="ECO:0000256" key="16">
    <source>
        <dbReference type="ARBA" id="ARBA00023209"/>
    </source>
</evidence>
<keyword evidence="14 20" id="KW-0496">Mitochondrion</keyword>
<comment type="cofactor">
    <cofactor evidence="1 20">
        <name>Mg(2+)</name>
        <dbReference type="ChEBI" id="CHEBI:18420"/>
    </cofactor>
</comment>
<dbReference type="EMBL" id="HACG01027253">
    <property type="protein sequence ID" value="CEK74118.1"/>
    <property type="molecule type" value="Transcribed_RNA"/>
</dbReference>
<comment type="pathway">
    <text evidence="3 20">Phospholipid metabolism; CDP-diacylglycerol biosynthesis; CDP-diacylglycerol from sn-glycerol 3-phosphate: step 3/3.</text>
</comment>
<keyword evidence="10 20" id="KW-0548">Nucleotidyltransferase</keyword>
<keyword evidence="9 20" id="KW-0808">Transferase</keyword>
<dbReference type="PANTHER" id="PTHR13619:SF0">
    <property type="entry name" value="PHOSPHATIDATE CYTIDYLYLTRANSFERASE, MITOCHONDRIAL"/>
    <property type="match status" value="1"/>
</dbReference>
<keyword evidence="8 20" id="KW-0444">Lipid biosynthesis</keyword>
<keyword evidence="17 20" id="KW-1208">Phospholipid metabolism</keyword>
<dbReference type="GO" id="GO:0016024">
    <property type="term" value="P:CDP-diacylglycerol biosynthetic process"/>
    <property type="evidence" value="ECO:0007669"/>
    <property type="project" value="UniProtKB-UniRule"/>
</dbReference>
<comment type="pathway">
    <text evidence="4">Lipid metabolism.</text>
</comment>
<gene>
    <name evidence="21" type="primary">ORF89722</name>
</gene>
<name>A0A0B6ZZU2_9EUPU</name>
<evidence type="ECO:0000256" key="10">
    <source>
        <dbReference type="ARBA" id="ARBA00022695"/>
    </source>
</evidence>
<evidence type="ECO:0000256" key="6">
    <source>
        <dbReference type="ARBA" id="ARBA00012487"/>
    </source>
</evidence>
<keyword evidence="16 20" id="KW-0594">Phospholipid biosynthesis</keyword>
<keyword evidence="12 20" id="KW-0460">Magnesium</keyword>
<dbReference type="PANTHER" id="PTHR13619">
    <property type="entry name" value="PHOSPHATIDATE CYTIDYLYLTRANSFERASE, MITOCHONDRIAL"/>
    <property type="match status" value="1"/>
</dbReference>
<evidence type="ECO:0000256" key="19">
    <source>
        <dbReference type="ARBA" id="ARBA00031502"/>
    </source>
</evidence>
<evidence type="ECO:0000256" key="1">
    <source>
        <dbReference type="ARBA" id="ARBA00001946"/>
    </source>
</evidence>
<comment type="function">
    <text evidence="20">Catalyzes the conversion of phosphatidic acid (PA) to CDP-diacylglycerol (CDP-DAG), an essential intermediate in the synthesis of phosphatidylglycerol, cardiolipin and phosphatidylinositol.</text>
</comment>
<dbReference type="PIRSF" id="PIRSF028840">
    <property type="entry name" value="Mmp37"/>
    <property type="match status" value="1"/>
</dbReference>
<evidence type="ECO:0000256" key="5">
    <source>
        <dbReference type="ARBA" id="ARBA00005458"/>
    </source>
</evidence>
<evidence type="ECO:0000256" key="12">
    <source>
        <dbReference type="ARBA" id="ARBA00022842"/>
    </source>
</evidence>
<reference evidence="21" key="1">
    <citation type="submission" date="2014-12" db="EMBL/GenBank/DDBJ databases">
        <title>Insight into the proteome of Arion vulgaris.</title>
        <authorList>
            <person name="Aradska J."/>
            <person name="Bulat T."/>
            <person name="Smidak R."/>
            <person name="Sarate P."/>
            <person name="Gangsoo J."/>
            <person name="Sialana F."/>
            <person name="Bilban M."/>
            <person name="Lubec G."/>
        </authorList>
    </citation>
    <scope>NUCLEOTIDE SEQUENCE</scope>
    <source>
        <tissue evidence="21">Skin</tissue>
    </source>
</reference>
<dbReference type="UniPathway" id="UPA00557">
    <property type="reaction ID" value="UER00614"/>
</dbReference>
<comment type="subcellular location">
    <subcellularLocation>
        <location evidence="2 20">Mitochondrion inner membrane</location>
        <topology evidence="2 20">Peripheral membrane protein</topology>
        <orientation evidence="2 20">Matrix side</orientation>
    </subcellularLocation>
</comment>
<dbReference type="GO" id="GO:0005743">
    <property type="term" value="C:mitochondrial inner membrane"/>
    <property type="evidence" value="ECO:0007669"/>
    <property type="project" value="UniProtKB-SubCell"/>
</dbReference>
<evidence type="ECO:0000256" key="4">
    <source>
        <dbReference type="ARBA" id="ARBA00005189"/>
    </source>
</evidence>
<evidence type="ECO:0000256" key="17">
    <source>
        <dbReference type="ARBA" id="ARBA00023264"/>
    </source>
</evidence>
<evidence type="ECO:0000256" key="8">
    <source>
        <dbReference type="ARBA" id="ARBA00022516"/>
    </source>
</evidence>
<evidence type="ECO:0000256" key="20">
    <source>
        <dbReference type="PIRNR" id="PIRNR028840"/>
    </source>
</evidence>
<dbReference type="GO" id="GO:0032049">
    <property type="term" value="P:cardiolipin biosynthetic process"/>
    <property type="evidence" value="ECO:0007669"/>
    <property type="project" value="UniProtKB-UniRule"/>
</dbReference>
<keyword evidence="13 20" id="KW-0443">Lipid metabolism</keyword>
<keyword evidence="15 20" id="KW-0472">Membrane</keyword>
<comment type="catalytic activity">
    <reaction evidence="20">
        <text>a 1,2-diacyl-sn-glycero-3-phosphate + CTP + H(+) = a CDP-1,2-diacyl-sn-glycerol + diphosphate</text>
        <dbReference type="Rhea" id="RHEA:16229"/>
        <dbReference type="ChEBI" id="CHEBI:15378"/>
        <dbReference type="ChEBI" id="CHEBI:33019"/>
        <dbReference type="ChEBI" id="CHEBI:37563"/>
        <dbReference type="ChEBI" id="CHEBI:58332"/>
        <dbReference type="ChEBI" id="CHEBI:58608"/>
        <dbReference type="EC" id="2.7.7.41"/>
    </reaction>
</comment>
<dbReference type="GO" id="GO:0004605">
    <property type="term" value="F:phosphatidate cytidylyltransferase activity"/>
    <property type="evidence" value="ECO:0007669"/>
    <property type="project" value="UniProtKB-UniRule"/>
</dbReference>
<evidence type="ECO:0000256" key="13">
    <source>
        <dbReference type="ARBA" id="ARBA00023098"/>
    </source>
</evidence>
<comment type="similarity">
    <text evidence="5 20">Belongs to the TAM41 family.</text>
</comment>
<dbReference type="AlphaFoldDB" id="A0A0B6ZZU2"/>
<evidence type="ECO:0000256" key="7">
    <source>
        <dbReference type="ARBA" id="ARBA00018337"/>
    </source>
</evidence>
<protein>
    <recommendedName>
        <fullName evidence="7 20">Phosphatidate cytidylyltransferase, mitochondrial</fullName>
        <ecNumber evidence="6 20">2.7.7.41</ecNumber>
    </recommendedName>
    <alternativeName>
        <fullName evidence="18 20">CDP-diacylglycerol synthase</fullName>
    </alternativeName>
    <alternativeName>
        <fullName evidence="19 20">Mitochondrial translocator assembly and maintenance protein 41 homolog</fullName>
    </alternativeName>
</protein>
<evidence type="ECO:0000256" key="14">
    <source>
        <dbReference type="ARBA" id="ARBA00023128"/>
    </source>
</evidence>
<organism evidence="21">
    <name type="scientific">Arion vulgaris</name>
    <dbReference type="NCBI Taxonomy" id="1028688"/>
    <lineage>
        <taxon>Eukaryota</taxon>
        <taxon>Metazoa</taxon>
        <taxon>Spiralia</taxon>
        <taxon>Lophotrochozoa</taxon>
        <taxon>Mollusca</taxon>
        <taxon>Gastropoda</taxon>
        <taxon>Heterobranchia</taxon>
        <taxon>Euthyneura</taxon>
        <taxon>Panpulmonata</taxon>
        <taxon>Eupulmonata</taxon>
        <taxon>Stylommatophora</taxon>
        <taxon>Helicina</taxon>
        <taxon>Arionoidea</taxon>
        <taxon>Arionidae</taxon>
        <taxon>Arion</taxon>
    </lineage>
</organism>
<evidence type="ECO:0000256" key="18">
    <source>
        <dbReference type="ARBA" id="ARBA00029893"/>
    </source>
</evidence>
<evidence type="ECO:0000313" key="21">
    <source>
        <dbReference type="EMBL" id="CEK74118.1"/>
    </source>
</evidence>
<evidence type="ECO:0000256" key="11">
    <source>
        <dbReference type="ARBA" id="ARBA00022792"/>
    </source>
</evidence>
<accession>A0A0B6ZZU2</accession>
<proteinExistence type="inferred from homology"/>
<evidence type="ECO:0000256" key="2">
    <source>
        <dbReference type="ARBA" id="ARBA00004443"/>
    </source>
</evidence>
<keyword evidence="11 20" id="KW-0999">Mitochondrion inner membrane</keyword>
<dbReference type="EC" id="2.7.7.41" evidence="6 20"/>